<dbReference type="Proteomes" id="UP001199816">
    <property type="component" value="Unassembled WGS sequence"/>
</dbReference>
<dbReference type="PANTHER" id="PTHR10579:SF43">
    <property type="entry name" value="ZINC FINGER (C3HC4-TYPE RING FINGER) FAMILY PROTEIN"/>
    <property type="match status" value="1"/>
</dbReference>
<dbReference type="Gene3D" id="3.40.50.410">
    <property type="entry name" value="von Willebrand factor, type A domain"/>
    <property type="match status" value="1"/>
</dbReference>
<proteinExistence type="predicted"/>
<dbReference type="Pfam" id="PF12450">
    <property type="entry name" value="vWF_A"/>
    <property type="match status" value="1"/>
</dbReference>
<dbReference type="EMBL" id="JAJNEC010000004">
    <property type="protein sequence ID" value="MCD2421924.1"/>
    <property type="molecule type" value="Genomic_DNA"/>
</dbReference>
<gene>
    <name evidence="3" type="ORF">LQ567_04065</name>
</gene>
<dbReference type="SUPFAM" id="SSF53300">
    <property type="entry name" value="vWA-like"/>
    <property type="match status" value="1"/>
</dbReference>
<dbReference type="RefSeq" id="WP_231002829.1">
    <property type="nucleotide sequence ID" value="NZ_JAJNEC010000004.1"/>
</dbReference>
<protein>
    <submittedName>
        <fullName evidence="3">VWA domain-containing protein</fullName>
    </submittedName>
</protein>
<dbReference type="PROSITE" id="PS51257">
    <property type="entry name" value="PROKAR_LIPOPROTEIN"/>
    <property type="match status" value="1"/>
</dbReference>
<dbReference type="SMART" id="SM00327">
    <property type="entry name" value="VWA"/>
    <property type="match status" value="1"/>
</dbReference>
<comment type="caution">
    <text evidence="3">The sequence shown here is derived from an EMBL/GenBank/DDBJ whole genome shotgun (WGS) entry which is preliminary data.</text>
</comment>
<evidence type="ECO:0000313" key="3">
    <source>
        <dbReference type="EMBL" id="MCD2421924.1"/>
    </source>
</evidence>
<dbReference type="InterPro" id="IPR036465">
    <property type="entry name" value="vWFA_dom_sf"/>
</dbReference>
<reference evidence="3 4" key="1">
    <citation type="submission" date="2021-11" db="EMBL/GenBank/DDBJ databases">
        <title>Genomic of Niabella pedocola.</title>
        <authorList>
            <person name="Wu T."/>
        </authorList>
    </citation>
    <scope>NUCLEOTIDE SEQUENCE [LARGE SCALE GENOMIC DNA]</scope>
    <source>
        <strain evidence="3 4">JCM 31011</strain>
    </source>
</reference>
<keyword evidence="4" id="KW-1185">Reference proteome</keyword>
<dbReference type="CDD" id="cd01465">
    <property type="entry name" value="vWA_subgroup"/>
    <property type="match status" value="1"/>
</dbReference>
<name>A0ABS8PMF0_9BACT</name>
<dbReference type="InterPro" id="IPR051266">
    <property type="entry name" value="CLCR"/>
</dbReference>
<accession>A0ABS8PMF0</accession>
<keyword evidence="1" id="KW-0732">Signal</keyword>
<feature type="signal peptide" evidence="1">
    <location>
        <begin position="1"/>
        <end position="17"/>
    </location>
</feature>
<feature type="chain" id="PRO_5046899211" evidence="1">
    <location>
        <begin position="18"/>
        <end position="528"/>
    </location>
</feature>
<organism evidence="3 4">
    <name type="scientific">Niabella pedocola</name>
    <dbReference type="NCBI Taxonomy" id="1752077"/>
    <lineage>
        <taxon>Bacteria</taxon>
        <taxon>Pseudomonadati</taxon>
        <taxon>Bacteroidota</taxon>
        <taxon>Chitinophagia</taxon>
        <taxon>Chitinophagales</taxon>
        <taxon>Chitinophagaceae</taxon>
        <taxon>Niabella</taxon>
    </lineage>
</organism>
<dbReference type="InterPro" id="IPR021908">
    <property type="entry name" value="YfbK_C"/>
</dbReference>
<evidence type="ECO:0000313" key="4">
    <source>
        <dbReference type="Proteomes" id="UP001199816"/>
    </source>
</evidence>
<evidence type="ECO:0000259" key="2">
    <source>
        <dbReference type="PROSITE" id="PS50234"/>
    </source>
</evidence>
<feature type="domain" description="VWFA" evidence="2">
    <location>
        <begin position="158"/>
        <end position="336"/>
    </location>
</feature>
<dbReference type="Pfam" id="PF12034">
    <property type="entry name" value="YfbK_C"/>
    <property type="match status" value="1"/>
</dbReference>
<dbReference type="PROSITE" id="PS50234">
    <property type="entry name" value="VWFA"/>
    <property type="match status" value="1"/>
</dbReference>
<dbReference type="InterPro" id="IPR022156">
    <property type="entry name" value="Uncharacterised_YfbK_N"/>
</dbReference>
<dbReference type="Pfam" id="PF00092">
    <property type="entry name" value="VWA"/>
    <property type="match status" value="1"/>
</dbReference>
<sequence length="528" mass="57841">MKRLFFAIVLLPWLLFACNDGRHQRMEQPAAMEIENLKTATRDQAETVFDTEGYAPIAENTFQTVKEYPLSTFSIDVDKAAYSNVRRFINDGIRPPAGAVRVEEMVNYFDYDYTAPQNGDPFNVITEVSACPWNTEHRLVHIGIKGKEIPQVALPPSNLVFLIDVSGSMQDEDKLPLLKKSMLLLTDNLSPDDRVAIVTYAGNAGLVLPSTSGENKSRIREAIAELEAGGSTAGGAGIQLAYQVAREHFIEKGNNRILLATDGDFNVGESSEDALVRLIEEKRKSGVFLSVLGFGTGNYQDSKMQQLADKGNGNHSYIDNINEAQKVLVAEFGGTLFTIAKDVKIQVEFNPGRVQAYRLIGYENRMLSKEDFNDDEKDAGEIGSGHTVTALYEVIPPGVKNTFEKPVDDLKYQSATGRGAAPASAELLTLKLRYKDVDADRSKLITVPVADKALTIGETSNNFRFAAAVASFGLLLRNSAFKQNASYKQVLNLAEGALGQDANGYRQEFLTLVKKSAALPDDGTAMND</sequence>
<evidence type="ECO:0000256" key="1">
    <source>
        <dbReference type="SAM" id="SignalP"/>
    </source>
</evidence>
<dbReference type="InterPro" id="IPR002035">
    <property type="entry name" value="VWF_A"/>
</dbReference>
<dbReference type="PANTHER" id="PTHR10579">
    <property type="entry name" value="CALCIUM-ACTIVATED CHLORIDE CHANNEL REGULATOR"/>
    <property type="match status" value="1"/>
</dbReference>